<dbReference type="GO" id="GO:0008974">
    <property type="term" value="F:phosphoribulokinase activity"/>
    <property type="evidence" value="ECO:0007669"/>
    <property type="project" value="UniProtKB-EC"/>
</dbReference>
<dbReference type="AlphaFoldDB" id="A0A1W1DUI4"/>
<name>A0A1W1DUI4_9ZZZZ</name>
<sequence>MVTSVRIAGVDLQAVADKLPAEAMAFLQNDTTLVYKGSFMVDVMDIMLTPIIDKLMTNK</sequence>
<evidence type="ECO:0000313" key="1">
    <source>
        <dbReference type="EMBL" id="SFV85397.1"/>
    </source>
</evidence>
<dbReference type="EMBL" id="FPHW01000211">
    <property type="protein sequence ID" value="SFV85397.1"/>
    <property type="molecule type" value="Genomic_DNA"/>
</dbReference>
<keyword evidence="1" id="KW-0808">Transferase</keyword>
<keyword evidence="1" id="KW-0418">Kinase</keyword>
<accession>A0A1W1DUI4</accession>
<dbReference type="EC" id="2.7.1.19" evidence="1"/>
<protein>
    <submittedName>
        <fullName evidence="1">Phosphoribulokinase</fullName>
        <ecNumber evidence="1">2.7.1.19</ecNumber>
    </submittedName>
</protein>
<gene>
    <name evidence="1" type="ORF">MNB_SUP05-7-342</name>
</gene>
<organism evidence="1">
    <name type="scientific">hydrothermal vent metagenome</name>
    <dbReference type="NCBI Taxonomy" id="652676"/>
    <lineage>
        <taxon>unclassified sequences</taxon>
        <taxon>metagenomes</taxon>
        <taxon>ecological metagenomes</taxon>
    </lineage>
</organism>
<reference evidence="1" key="1">
    <citation type="submission" date="2016-10" db="EMBL/GenBank/DDBJ databases">
        <authorList>
            <person name="de Groot N.N."/>
        </authorList>
    </citation>
    <scope>NUCLEOTIDE SEQUENCE</scope>
</reference>
<proteinExistence type="predicted"/>